<accession>A0A934S9F7</accession>
<dbReference type="SUPFAM" id="SSF56925">
    <property type="entry name" value="OMPA-like"/>
    <property type="match status" value="1"/>
</dbReference>
<reference evidence="1" key="1">
    <citation type="submission" date="2021-01" db="EMBL/GenBank/DDBJ databases">
        <title>Modified the classification status of verrucomicrobia.</title>
        <authorList>
            <person name="Feng X."/>
        </authorList>
    </citation>
    <scope>NUCLEOTIDE SEQUENCE</scope>
    <source>
        <strain evidence="1">KCTC 22041</strain>
    </source>
</reference>
<evidence type="ECO:0000313" key="2">
    <source>
        <dbReference type="Proteomes" id="UP000603141"/>
    </source>
</evidence>
<organism evidence="1 2">
    <name type="scientific">Luteolibacter pohnpeiensis</name>
    <dbReference type="NCBI Taxonomy" id="454153"/>
    <lineage>
        <taxon>Bacteria</taxon>
        <taxon>Pseudomonadati</taxon>
        <taxon>Verrucomicrobiota</taxon>
        <taxon>Verrucomicrobiia</taxon>
        <taxon>Verrucomicrobiales</taxon>
        <taxon>Verrucomicrobiaceae</taxon>
        <taxon>Luteolibacter</taxon>
    </lineage>
</organism>
<protein>
    <submittedName>
        <fullName evidence="1">DUF481 domain-containing protein</fullName>
    </submittedName>
</protein>
<dbReference type="InterPro" id="IPR007433">
    <property type="entry name" value="DUF481"/>
</dbReference>
<dbReference type="AlphaFoldDB" id="A0A934S9F7"/>
<dbReference type="InterPro" id="IPR011250">
    <property type="entry name" value="OMP/PagP_B-barrel"/>
</dbReference>
<name>A0A934S9F7_9BACT</name>
<dbReference type="Proteomes" id="UP000603141">
    <property type="component" value="Unassembled WGS sequence"/>
</dbReference>
<dbReference type="EMBL" id="JAENIJ010000003">
    <property type="protein sequence ID" value="MBK1881253.1"/>
    <property type="molecule type" value="Genomic_DNA"/>
</dbReference>
<dbReference type="RefSeq" id="WP_200267291.1">
    <property type="nucleotide sequence ID" value="NZ_JAENIJ010000003.1"/>
</dbReference>
<keyword evidence="2" id="KW-1185">Reference proteome</keyword>
<sequence length="481" mass="52993">MPTTGTILAKDAQVSPAPEIAKSSSQSPWEITGAAGLAVSDGNSDSVACSLQLLASYQKDKNEAYLGVDYFYAESEDVTSTDSLKLFGQYNRDIGDRWYVGGYGSYFRDNASALDYRTDVSALLGYHILKSNKTTLSFEAGPGYAWESRDAESDSFPTLRLAERFEYRFSATSKLWQSLGWTPRTDDPSDSIIELEAGIETRITRKVSLRTFVRHRVDDTPGDGNGKSDTSLLLGLAYDFNGLPDPSAGSEARRSLMPGTTSSAAKKDGWKTTAALGLSANRGNAEKTGLTFDWNTAYISSEREFFFDLGYNYGENDGETANDRLISRVQENRYLSDRFFIGSGVSFLRDEPAEIAYRVAPSVVAGYSFIKTDRTKLSFEAGPSYTFEKTGEDTDNFASAVAAQRFSHTFNERFALKQSVTATSELENLENFNAIAAISLDTTLSDRLIWRIGANYGYENIPADGREHHDAQLTSSIAVRF</sequence>
<comment type="caution">
    <text evidence="1">The sequence shown here is derived from an EMBL/GenBank/DDBJ whole genome shotgun (WGS) entry which is preliminary data.</text>
</comment>
<proteinExistence type="predicted"/>
<dbReference type="Pfam" id="PF04338">
    <property type="entry name" value="DUF481"/>
    <property type="match status" value="2"/>
</dbReference>
<evidence type="ECO:0000313" key="1">
    <source>
        <dbReference type="EMBL" id="MBK1881253.1"/>
    </source>
</evidence>
<gene>
    <name evidence="1" type="ORF">JIN85_02435</name>
</gene>